<feature type="transmembrane region" description="Helical" evidence="1">
    <location>
        <begin position="125"/>
        <end position="145"/>
    </location>
</feature>
<keyword evidence="1" id="KW-1133">Transmembrane helix</keyword>
<dbReference type="EMBL" id="JAGGJA010000023">
    <property type="protein sequence ID" value="MCW9709129.1"/>
    <property type="molecule type" value="Genomic_DNA"/>
</dbReference>
<feature type="transmembrane region" description="Helical" evidence="1">
    <location>
        <begin position="327"/>
        <end position="344"/>
    </location>
</feature>
<feature type="transmembrane region" description="Helical" evidence="1">
    <location>
        <begin position="184"/>
        <end position="202"/>
    </location>
</feature>
<feature type="transmembrane region" description="Helical" evidence="1">
    <location>
        <begin position="243"/>
        <end position="262"/>
    </location>
</feature>
<keyword evidence="1" id="KW-0812">Transmembrane</keyword>
<feature type="transmembrane region" description="Helical" evidence="1">
    <location>
        <begin position="14"/>
        <end position="32"/>
    </location>
</feature>
<sequence length="354" mass="40828">MVSISIVVIKDKKIDYLLSSAIIFFAFLFLGLRDQYSGTDTIEYVNHFQEIGATSSFRNSWDFLYNSFAFTISQIGGKNFFIASNVLVQLCLILGIVSIIGIKNRSLVLLVYISFYPGFDMLTNGLRQGLSSCVALLIFVLAFHKRKIPKVVSLAIVLGHKSTLLYPIYYFWEKVLDKDRILKLIRYATYIFGALIVTWQLIDFSSFLSPFFKSIQIPLMDSVFGLGTKLNTYLTSEKDILSWIYRYYFLVILIFFLSHFYLLKSKVRLPLKKLPNMSIWGLTFLLSLIYALVWISPFSYRFMYTAYLPALVASINSLDIIGEKKYYVFYLLVTLLVAILTYGSNTYSNFKLIF</sequence>
<organism evidence="2 3">
    <name type="scientific">Fodinibius salsisoli</name>
    <dbReference type="NCBI Taxonomy" id="2820877"/>
    <lineage>
        <taxon>Bacteria</taxon>
        <taxon>Pseudomonadati</taxon>
        <taxon>Balneolota</taxon>
        <taxon>Balneolia</taxon>
        <taxon>Balneolales</taxon>
        <taxon>Balneolaceae</taxon>
        <taxon>Fodinibius</taxon>
    </lineage>
</organism>
<dbReference type="InterPro" id="IPR049458">
    <property type="entry name" value="EpsG-like"/>
</dbReference>
<evidence type="ECO:0000313" key="2">
    <source>
        <dbReference type="EMBL" id="MCW9709129.1"/>
    </source>
</evidence>
<feature type="transmembrane region" description="Helical" evidence="1">
    <location>
        <begin position="86"/>
        <end position="113"/>
    </location>
</feature>
<evidence type="ECO:0000313" key="3">
    <source>
        <dbReference type="Proteomes" id="UP001207918"/>
    </source>
</evidence>
<dbReference type="Proteomes" id="UP001207918">
    <property type="component" value="Unassembled WGS sequence"/>
</dbReference>
<protein>
    <submittedName>
        <fullName evidence="2">EpsG family protein</fullName>
    </submittedName>
</protein>
<proteinExistence type="predicted"/>
<dbReference type="Pfam" id="PF14897">
    <property type="entry name" value="EpsG"/>
    <property type="match status" value="1"/>
</dbReference>
<comment type="caution">
    <text evidence="2">The sequence shown here is derived from an EMBL/GenBank/DDBJ whole genome shotgun (WGS) entry which is preliminary data.</text>
</comment>
<evidence type="ECO:0000256" key="1">
    <source>
        <dbReference type="SAM" id="Phobius"/>
    </source>
</evidence>
<feature type="transmembrane region" description="Helical" evidence="1">
    <location>
        <begin position="274"/>
        <end position="296"/>
    </location>
</feature>
<gene>
    <name evidence="2" type="ORF">J6I44_19870</name>
</gene>
<keyword evidence="1" id="KW-0472">Membrane</keyword>
<reference evidence="2 3" key="1">
    <citation type="submission" date="2021-03" db="EMBL/GenBank/DDBJ databases">
        <title>Aliifodinibius sp. nov., a new bacterium isolated from saline soil.</title>
        <authorList>
            <person name="Galisteo C."/>
            <person name="De La Haba R."/>
            <person name="Sanchez-Porro C."/>
            <person name="Ventosa A."/>
        </authorList>
    </citation>
    <scope>NUCLEOTIDE SEQUENCE [LARGE SCALE GENOMIC DNA]</scope>
    <source>
        <strain evidence="2 3">1BSP15-2V2</strain>
    </source>
</reference>
<accession>A0ABT3PTD4</accession>
<keyword evidence="3" id="KW-1185">Reference proteome</keyword>
<name>A0ABT3PTD4_9BACT</name>